<accession>A0A9D1EB86</accession>
<gene>
    <name evidence="2" type="ORF">IAA55_10855</name>
</gene>
<comment type="caution">
    <text evidence="2">The sequence shown here is derived from an EMBL/GenBank/DDBJ whole genome shotgun (WGS) entry which is preliminary data.</text>
</comment>
<dbReference type="EMBL" id="DVHM01000183">
    <property type="protein sequence ID" value="HIR71760.1"/>
    <property type="molecule type" value="Genomic_DNA"/>
</dbReference>
<proteinExistence type="inferred from homology"/>
<dbReference type="PANTHER" id="PTHR34297:SF1">
    <property type="entry name" value="ASP23_GLS24 FAMILY ENVELOPE STRESS RESPONSE PROTEIN"/>
    <property type="match status" value="1"/>
</dbReference>
<dbReference type="Proteomes" id="UP000823912">
    <property type="component" value="Unassembled WGS sequence"/>
</dbReference>
<reference evidence="2" key="2">
    <citation type="journal article" date="2021" name="PeerJ">
        <title>Extensive microbial diversity within the chicken gut microbiome revealed by metagenomics and culture.</title>
        <authorList>
            <person name="Gilroy R."/>
            <person name="Ravi A."/>
            <person name="Getino M."/>
            <person name="Pursley I."/>
            <person name="Horton D.L."/>
            <person name="Alikhan N.F."/>
            <person name="Baker D."/>
            <person name="Gharbi K."/>
            <person name="Hall N."/>
            <person name="Watson M."/>
            <person name="Adriaenssens E.M."/>
            <person name="Foster-Nyarko E."/>
            <person name="Jarju S."/>
            <person name="Secka A."/>
            <person name="Antonio M."/>
            <person name="Oren A."/>
            <person name="Chaudhuri R.R."/>
            <person name="La Ragione R."/>
            <person name="Hildebrand F."/>
            <person name="Pallen M.J."/>
        </authorList>
    </citation>
    <scope>NUCLEOTIDE SEQUENCE</scope>
    <source>
        <strain evidence="2">ChiSjej5B23-6657</strain>
    </source>
</reference>
<name>A0A9D1EB86_9FIRM</name>
<sequence>MAEERRSFTIKEDENGGVHITDEVLAGIAGLAAAEVEGVDSLSGNLTSDIISKVGINKLSKGVRTFAEEDGTVSVRLSLNMKYGYEIPKVCEAVQEKVKTTVENMTGLSVTGVDIRIAAVNVSNQ</sequence>
<reference evidence="2" key="1">
    <citation type="submission" date="2020-10" db="EMBL/GenBank/DDBJ databases">
        <authorList>
            <person name="Gilroy R."/>
        </authorList>
    </citation>
    <scope>NUCLEOTIDE SEQUENCE</scope>
    <source>
        <strain evidence="2">ChiSjej5B23-6657</strain>
    </source>
</reference>
<evidence type="ECO:0000256" key="1">
    <source>
        <dbReference type="ARBA" id="ARBA00005721"/>
    </source>
</evidence>
<dbReference type="Pfam" id="PF03780">
    <property type="entry name" value="Asp23"/>
    <property type="match status" value="1"/>
</dbReference>
<evidence type="ECO:0000313" key="3">
    <source>
        <dbReference type="Proteomes" id="UP000823912"/>
    </source>
</evidence>
<dbReference type="InterPro" id="IPR005531">
    <property type="entry name" value="Asp23"/>
</dbReference>
<comment type="similarity">
    <text evidence="1">Belongs to the asp23 family.</text>
</comment>
<dbReference type="AlphaFoldDB" id="A0A9D1EB86"/>
<organism evidence="2 3">
    <name type="scientific">Candidatus Pullilachnospira gallistercoris</name>
    <dbReference type="NCBI Taxonomy" id="2840911"/>
    <lineage>
        <taxon>Bacteria</taxon>
        <taxon>Bacillati</taxon>
        <taxon>Bacillota</taxon>
        <taxon>Clostridia</taxon>
        <taxon>Lachnospirales</taxon>
        <taxon>Lachnospiraceae</taxon>
        <taxon>Lachnospiraceae incertae sedis</taxon>
        <taxon>Candidatus Pullilachnospira</taxon>
    </lineage>
</organism>
<dbReference type="PANTHER" id="PTHR34297">
    <property type="entry name" value="HYPOTHETICAL CYTOSOLIC PROTEIN-RELATED"/>
    <property type="match status" value="1"/>
</dbReference>
<protein>
    <submittedName>
        <fullName evidence="2">Asp23/Gls24 family envelope stress response protein</fullName>
    </submittedName>
</protein>
<evidence type="ECO:0000313" key="2">
    <source>
        <dbReference type="EMBL" id="HIR71760.1"/>
    </source>
</evidence>